<dbReference type="AlphaFoldDB" id="A0A397VXJ2"/>
<keyword evidence="2" id="KW-1185">Reference proteome</keyword>
<dbReference type="EMBL" id="QKWP01000103">
    <property type="protein sequence ID" value="RIB27310.1"/>
    <property type="molecule type" value="Genomic_DNA"/>
</dbReference>
<organism evidence="1 2">
    <name type="scientific">Gigaspora rosea</name>
    <dbReference type="NCBI Taxonomy" id="44941"/>
    <lineage>
        <taxon>Eukaryota</taxon>
        <taxon>Fungi</taxon>
        <taxon>Fungi incertae sedis</taxon>
        <taxon>Mucoromycota</taxon>
        <taxon>Glomeromycotina</taxon>
        <taxon>Glomeromycetes</taxon>
        <taxon>Diversisporales</taxon>
        <taxon>Gigasporaceae</taxon>
        <taxon>Gigaspora</taxon>
    </lineage>
</organism>
<dbReference type="Proteomes" id="UP000266673">
    <property type="component" value="Unassembled WGS sequence"/>
</dbReference>
<gene>
    <name evidence="1" type="ORF">C2G38_2062423</name>
</gene>
<protein>
    <submittedName>
        <fullName evidence="1">Uncharacterized protein</fullName>
    </submittedName>
</protein>
<name>A0A397VXJ2_9GLOM</name>
<accession>A0A397VXJ2</accession>
<comment type="caution">
    <text evidence="1">The sequence shown here is derived from an EMBL/GenBank/DDBJ whole genome shotgun (WGS) entry which is preliminary data.</text>
</comment>
<reference evidence="1 2" key="1">
    <citation type="submission" date="2018-06" db="EMBL/GenBank/DDBJ databases">
        <title>Comparative genomics reveals the genomic features of Rhizophagus irregularis, R. cerebriforme, R. diaphanum and Gigaspora rosea, and their symbiotic lifestyle signature.</title>
        <authorList>
            <person name="Morin E."/>
            <person name="San Clemente H."/>
            <person name="Chen E.C.H."/>
            <person name="De La Providencia I."/>
            <person name="Hainaut M."/>
            <person name="Kuo A."/>
            <person name="Kohler A."/>
            <person name="Murat C."/>
            <person name="Tang N."/>
            <person name="Roy S."/>
            <person name="Loubradou J."/>
            <person name="Henrissat B."/>
            <person name="Grigoriev I.V."/>
            <person name="Corradi N."/>
            <person name="Roux C."/>
            <person name="Martin F.M."/>
        </authorList>
    </citation>
    <scope>NUCLEOTIDE SEQUENCE [LARGE SCALE GENOMIC DNA]</scope>
    <source>
        <strain evidence="1 2">DAOM 194757</strain>
    </source>
</reference>
<evidence type="ECO:0000313" key="1">
    <source>
        <dbReference type="EMBL" id="RIB27310.1"/>
    </source>
</evidence>
<evidence type="ECO:0000313" key="2">
    <source>
        <dbReference type="Proteomes" id="UP000266673"/>
    </source>
</evidence>
<proteinExistence type="predicted"/>
<sequence>MNNQITNEKESLSNDRNHITKGNVQISYKENKTIHNLIIATQNVQGINNILKIRLCMKQYKKREYI</sequence>